<dbReference type="HOGENOM" id="CLU_101335_2_0_5"/>
<dbReference type="OrthoDB" id="9790161at2"/>
<dbReference type="RefSeq" id="WP_011384290.1">
    <property type="nucleotide sequence ID" value="NC_007626.1"/>
</dbReference>
<protein>
    <recommendedName>
        <fullName evidence="3">Phage tail region protein</fullName>
    </recommendedName>
</protein>
<dbReference type="KEGG" id="mag:amb1885"/>
<dbReference type="STRING" id="342108.amb1885"/>
<evidence type="ECO:0000313" key="1">
    <source>
        <dbReference type="EMBL" id="BAE50689.1"/>
    </source>
</evidence>
<dbReference type="PANTHER" id="PTHR38009:SF1">
    <property type="entry name" value="CONSERVED HYPOTHETICAL PHAGE TAIL PROTEIN"/>
    <property type="match status" value="1"/>
</dbReference>
<dbReference type="NCBIfam" id="TIGR02241">
    <property type="entry name" value="conserved hypothetical phage tail region protein"/>
    <property type="match status" value="1"/>
</dbReference>
<dbReference type="EMBL" id="AP007255">
    <property type="protein sequence ID" value="BAE50689.1"/>
    <property type="molecule type" value="Genomic_DNA"/>
</dbReference>
<dbReference type="GO" id="GO:0005198">
    <property type="term" value="F:structural molecule activity"/>
    <property type="evidence" value="ECO:0007669"/>
    <property type="project" value="InterPro"/>
</dbReference>
<dbReference type="InterPro" id="IPR010667">
    <property type="entry name" value="Phage_T4_Gp19"/>
</dbReference>
<dbReference type="AlphaFoldDB" id="Q2W636"/>
<evidence type="ECO:0000313" key="2">
    <source>
        <dbReference type="Proteomes" id="UP000007058"/>
    </source>
</evidence>
<accession>Q2W636</accession>
<organism evidence="1 2">
    <name type="scientific">Paramagnetospirillum magneticum (strain ATCC 700264 / AMB-1)</name>
    <name type="common">Magnetospirillum magneticum</name>
    <dbReference type="NCBI Taxonomy" id="342108"/>
    <lineage>
        <taxon>Bacteria</taxon>
        <taxon>Pseudomonadati</taxon>
        <taxon>Pseudomonadota</taxon>
        <taxon>Alphaproteobacteria</taxon>
        <taxon>Rhodospirillales</taxon>
        <taxon>Magnetospirillaceae</taxon>
        <taxon>Paramagnetospirillum</taxon>
    </lineage>
</organism>
<evidence type="ECO:0008006" key="3">
    <source>
        <dbReference type="Google" id="ProtNLM"/>
    </source>
</evidence>
<proteinExistence type="predicted"/>
<keyword evidence="2" id="KW-1185">Reference proteome</keyword>
<dbReference type="PANTHER" id="PTHR38009">
    <property type="entry name" value="CONSERVED HYPOTHETICAL PHAGE TAIL PROTEIN"/>
    <property type="match status" value="1"/>
</dbReference>
<sequence length="147" mass="16289">MAPLTDPYRGFRFRIEISGIQIAAFAEATIPDITIDSVDYREGTDPIYKRPLSGLSSYGRLSLKRGLTDSTDLYDWQQLVLKQGSDGKGSQKNVSLILMGTDGSDKSRWNVISAWPTKYETAGLNASSSDVVVETLELAMDYMVRVK</sequence>
<dbReference type="InterPro" id="IPR011747">
    <property type="entry name" value="CHP02241"/>
</dbReference>
<dbReference type="Proteomes" id="UP000007058">
    <property type="component" value="Chromosome"/>
</dbReference>
<reference evidence="1 2" key="1">
    <citation type="journal article" date="2005" name="DNA Res.">
        <title>Complete genome sequence of the facultative anaerobic magnetotactic bacterium Magnetospirillum sp. strain AMB-1.</title>
        <authorList>
            <person name="Matsunaga T."/>
            <person name="Okamura Y."/>
            <person name="Fukuda Y."/>
            <person name="Wahyudi A.T."/>
            <person name="Murase Y."/>
            <person name="Takeyama H."/>
        </authorList>
    </citation>
    <scope>NUCLEOTIDE SEQUENCE [LARGE SCALE GENOMIC DNA]</scope>
    <source>
        <strain evidence="2">ATCC 700264 / AMB-1</strain>
    </source>
</reference>
<dbReference type="Pfam" id="PF06841">
    <property type="entry name" value="Phage_T4_gp19"/>
    <property type="match status" value="1"/>
</dbReference>
<name>Q2W636_PARM1</name>
<gene>
    <name evidence="1" type="ordered locus">amb1885</name>
</gene>